<dbReference type="AlphaFoldDB" id="A0A3P6AWG7"/>
<dbReference type="InterPro" id="IPR044522">
    <property type="entry name" value="TSO1-like"/>
</dbReference>
<proteinExistence type="predicted"/>
<name>A0A3P6AWG7_BRAOL</name>
<reference evidence="1" key="1">
    <citation type="submission" date="2018-11" db="EMBL/GenBank/DDBJ databases">
        <authorList>
            <consortium name="Genoscope - CEA"/>
            <person name="William W."/>
        </authorList>
    </citation>
    <scope>NUCLEOTIDE SEQUENCE</scope>
</reference>
<organism evidence="1">
    <name type="scientific">Brassica oleracea</name>
    <name type="common">Wild cabbage</name>
    <dbReference type="NCBI Taxonomy" id="3712"/>
    <lineage>
        <taxon>Eukaryota</taxon>
        <taxon>Viridiplantae</taxon>
        <taxon>Streptophyta</taxon>
        <taxon>Embryophyta</taxon>
        <taxon>Tracheophyta</taxon>
        <taxon>Spermatophyta</taxon>
        <taxon>Magnoliopsida</taxon>
        <taxon>eudicotyledons</taxon>
        <taxon>Gunneridae</taxon>
        <taxon>Pentapetalae</taxon>
        <taxon>rosids</taxon>
        <taxon>malvids</taxon>
        <taxon>Brassicales</taxon>
        <taxon>Brassicaceae</taxon>
        <taxon>Brassiceae</taxon>
        <taxon>Brassica</taxon>
    </lineage>
</organism>
<protein>
    <submittedName>
        <fullName evidence="1">Uncharacterized protein</fullName>
    </submittedName>
</protein>
<dbReference type="PANTHER" id="PTHR46159">
    <property type="entry name" value="PROTEIN TESMIN/TSO1-LIKE CXC 2"/>
    <property type="match status" value="1"/>
</dbReference>
<dbReference type="PANTHER" id="PTHR46159:SF12">
    <property type="entry name" value="PROTEIN TESMIN_TSO1-LIKE CXC 3-RELATED"/>
    <property type="match status" value="1"/>
</dbReference>
<dbReference type="GO" id="GO:0003700">
    <property type="term" value="F:DNA-binding transcription factor activity"/>
    <property type="evidence" value="ECO:0007669"/>
    <property type="project" value="InterPro"/>
</dbReference>
<evidence type="ECO:0000313" key="1">
    <source>
        <dbReference type="EMBL" id="VDC94195.1"/>
    </source>
</evidence>
<gene>
    <name evidence="1" type="ORF">BOLC3T17537H</name>
</gene>
<dbReference type="EMBL" id="LR031872">
    <property type="protein sequence ID" value="VDC94195.1"/>
    <property type="molecule type" value="Genomic_DNA"/>
</dbReference>
<sequence length="123" mass="13954">MQNSPVFNYINNLSPIKPVRLIPIAQTFGSLSPSVYTPPHKGSRFKSHTYFSDPSKELVEEAFTLKPYRQKYSRMTAYLLLLVELLPMMVLAEMVRQICRECVTAMSSGKVILQTGKLSFGYS</sequence>
<accession>A0A3P6AWG7</accession>